<proteinExistence type="predicted"/>
<protein>
    <submittedName>
        <fullName evidence="1">Uncharacterized protein</fullName>
    </submittedName>
</protein>
<gene>
    <name evidence="1" type="ORF">THIARS_40130</name>
</gene>
<organism evidence="1 2">
    <name type="scientific">Thiomonas delicata</name>
    <name type="common">Thiomonas cuprina</name>
    <dbReference type="NCBI Taxonomy" id="364030"/>
    <lineage>
        <taxon>Bacteria</taxon>
        <taxon>Pseudomonadati</taxon>
        <taxon>Pseudomonadota</taxon>
        <taxon>Betaproteobacteria</taxon>
        <taxon>Burkholderiales</taxon>
        <taxon>Thiomonas</taxon>
    </lineage>
</organism>
<keyword evidence="2" id="KW-1185">Reference proteome</keyword>
<evidence type="ECO:0000313" key="2">
    <source>
        <dbReference type="Proteomes" id="UP000214566"/>
    </source>
</evidence>
<evidence type="ECO:0000313" key="1">
    <source>
        <dbReference type="EMBL" id="SBP86509.1"/>
    </source>
</evidence>
<accession>A0A238CZU9</accession>
<name>A0A238CZU9_THIDL</name>
<sequence length="149" mass="15887">MGTTIGFLATRDMASPQLGNIAKDLTANTHLTGLAIGHHALRRGNNGDTQPVEHLWDGVTPAVNSKPGATDTLNALDDRTPGVILERNLQVRLGSVAQQLEAVDIALVLQHLRNGSLQLGGRHPDRSLLDKLRISNASQHIGNGITHAH</sequence>
<reference evidence="1 2" key="1">
    <citation type="submission" date="2016-06" db="EMBL/GenBank/DDBJ databases">
        <authorList>
            <person name="Kjaerup R.B."/>
            <person name="Dalgaard T.S."/>
            <person name="Juul-Madsen H.R."/>
        </authorList>
    </citation>
    <scope>NUCLEOTIDE SEQUENCE [LARGE SCALE GENOMIC DNA]</scope>
    <source>
        <strain evidence="1 2">DSM 16361</strain>
    </source>
</reference>
<dbReference type="AlphaFoldDB" id="A0A238CZU9"/>
<dbReference type="EMBL" id="FLMQ01000034">
    <property type="protein sequence ID" value="SBP86509.1"/>
    <property type="molecule type" value="Genomic_DNA"/>
</dbReference>
<dbReference type="Proteomes" id="UP000214566">
    <property type="component" value="Unassembled WGS sequence"/>
</dbReference>